<evidence type="ECO:0008006" key="4">
    <source>
        <dbReference type="Google" id="ProtNLM"/>
    </source>
</evidence>
<evidence type="ECO:0000313" key="3">
    <source>
        <dbReference type="Proteomes" id="UP000824120"/>
    </source>
</evidence>
<dbReference type="PANTHER" id="PTHR34661:SF1">
    <property type="entry name" value="INCREASED DNA METHYLATION 3"/>
    <property type="match status" value="1"/>
</dbReference>
<dbReference type="Proteomes" id="UP000824120">
    <property type="component" value="Chromosome 4"/>
</dbReference>
<gene>
    <name evidence="2" type="ORF">H5410_024922</name>
</gene>
<keyword evidence="3" id="KW-1185">Reference proteome</keyword>
<dbReference type="CDD" id="cd06464">
    <property type="entry name" value="ACD_sHsps-like"/>
    <property type="match status" value="1"/>
</dbReference>
<dbReference type="PANTHER" id="PTHR34661">
    <property type="entry name" value="INCREASED DNA METHYLATION 3"/>
    <property type="match status" value="1"/>
</dbReference>
<feature type="region of interest" description="Disordered" evidence="1">
    <location>
        <begin position="17"/>
        <end position="58"/>
    </location>
</feature>
<proteinExistence type="predicted"/>
<dbReference type="GO" id="GO:0005634">
    <property type="term" value="C:nucleus"/>
    <property type="evidence" value="ECO:0007669"/>
    <property type="project" value="TreeGrafter"/>
</dbReference>
<reference evidence="2 3" key="1">
    <citation type="submission" date="2020-09" db="EMBL/GenBank/DDBJ databases">
        <title>De no assembly of potato wild relative species, Solanum commersonii.</title>
        <authorList>
            <person name="Cho K."/>
        </authorList>
    </citation>
    <scope>NUCLEOTIDE SEQUENCE [LARGE SCALE GENOMIC DNA]</scope>
    <source>
        <strain evidence="2">LZ3.2</strain>
        <tissue evidence="2">Leaf</tissue>
    </source>
</reference>
<comment type="caution">
    <text evidence="2">The sequence shown here is derived from an EMBL/GenBank/DDBJ whole genome shotgun (WGS) entry which is preliminary data.</text>
</comment>
<evidence type="ECO:0000313" key="2">
    <source>
        <dbReference type="EMBL" id="KAG5613641.1"/>
    </source>
</evidence>
<protein>
    <recommendedName>
        <fullName evidence="4">SHSP domain-containing protein</fullName>
    </recommendedName>
</protein>
<accession>A0A9J5ZNA3</accession>
<name>A0A9J5ZNA3_SOLCO</name>
<organism evidence="2 3">
    <name type="scientific">Solanum commersonii</name>
    <name type="common">Commerson's wild potato</name>
    <name type="synonym">Commerson's nightshade</name>
    <dbReference type="NCBI Taxonomy" id="4109"/>
    <lineage>
        <taxon>Eukaryota</taxon>
        <taxon>Viridiplantae</taxon>
        <taxon>Streptophyta</taxon>
        <taxon>Embryophyta</taxon>
        <taxon>Tracheophyta</taxon>
        <taxon>Spermatophyta</taxon>
        <taxon>Magnoliopsida</taxon>
        <taxon>eudicotyledons</taxon>
        <taxon>Gunneridae</taxon>
        <taxon>Pentapetalae</taxon>
        <taxon>asterids</taxon>
        <taxon>lamiids</taxon>
        <taxon>Solanales</taxon>
        <taxon>Solanaceae</taxon>
        <taxon>Solanoideae</taxon>
        <taxon>Solaneae</taxon>
        <taxon>Solanum</taxon>
    </lineage>
</organism>
<dbReference type="InterPro" id="IPR039321">
    <property type="entry name" value="IDM2/3-like"/>
</dbReference>
<dbReference type="AlphaFoldDB" id="A0A9J5ZNA3"/>
<sequence length="204" mass="22263">MSNMECLHPEKKVKRIIWKQSKEKSNGEDSAENGTSLMKMEDSVKKRPHSDTMTSGVDRPCMMSLLPLPNLEECNLGAPAILTGTACKGVTGPPVGVVDIGVSISAYYFRIALPGVKKDPGEFNCEIEKDGKVLIRGVTSTGGRTVSRYSRVFDMKIQQQCPSGAFTVSFSLPGPVDPRLFSPNFRSDGIFEAVEEISKETLKT</sequence>
<dbReference type="EMBL" id="JACXVP010000004">
    <property type="protein sequence ID" value="KAG5613641.1"/>
    <property type="molecule type" value="Genomic_DNA"/>
</dbReference>
<dbReference type="InterPro" id="IPR008978">
    <property type="entry name" value="HSP20-like_chaperone"/>
</dbReference>
<evidence type="ECO:0000256" key="1">
    <source>
        <dbReference type="SAM" id="MobiDB-lite"/>
    </source>
</evidence>
<dbReference type="FunFam" id="2.60.40.790:FF:000049">
    <property type="entry name" value="Increased DNA methylation 3"/>
    <property type="match status" value="1"/>
</dbReference>
<dbReference type="Gene3D" id="2.60.40.790">
    <property type="match status" value="1"/>
</dbReference>
<dbReference type="OrthoDB" id="1211981at2759"/>